<evidence type="ECO:0000313" key="1">
    <source>
        <dbReference type="EMBL" id="TYQ08626.1"/>
    </source>
</evidence>
<gene>
    <name evidence="1" type="ORF">FNL38_1011001</name>
</gene>
<dbReference type="AlphaFoldDB" id="A0A652YY81"/>
<protein>
    <submittedName>
        <fullName evidence="1">Uncharacterized protein</fullName>
    </submittedName>
</protein>
<organism evidence="1">
    <name type="scientific">Nocardia globerula</name>
    <dbReference type="NCBI Taxonomy" id="1818"/>
    <lineage>
        <taxon>Bacteria</taxon>
        <taxon>Bacillati</taxon>
        <taxon>Actinomycetota</taxon>
        <taxon>Actinomycetes</taxon>
        <taxon>Mycobacteriales</taxon>
        <taxon>Nocardiaceae</taxon>
        <taxon>Nocardia</taxon>
    </lineage>
</organism>
<sequence length="229" mass="25809">MTILNETALEAFNRTDRAPLSTRNLALVHGGSHFHLQTLADPAVVAHQPDFHYLADLQPGDLDDVTTLILADRLHPELLRKHAAEFLAVAERGGTLVVLGENAAHTWLPGVTWSPRPTNFWWWRTGEDPLIRTRSHDHESWKYLTMKSVIWHHHGLLHTDADVVPLLISEEPDAEGNPCDAGMMLFEDTTSTPGRIIATTLDPTYHHGNNFMPGSTRFLYALLRWVDHT</sequence>
<name>A0A652YY81_NOCGL</name>
<dbReference type="EMBL" id="VNIQ01000001">
    <property type="protein sequence ID" value="TYQ08626.1"/>
    <property type="molecule type" value="Genomic_DNA"/>
</dbReference>
<reference evidence="1" key="1">
    <citation type="submission" date="2019-07" db="EMBL/GenBank/DDBJ databases">
        <title>Genomic Encyclopedia of Type Strains, Phase IV (KMG-IV): sequencing the most valuable type-strain genomes for metagenomic binning, comparative biology and taxonomic classification.</title>
        <authorList>
            <person name="Goeker M."/>
        </authorList>
    </citation>
    <scope>NUCLEOTIDE SEQUENCE</scope>
    <source>
        <strain evidence="1">DSM 44596</strain>
    </source>
</reference>
<accession>A0A652YY81</accession>
<comment type="caution">
    <text evidence="1">The sequence shown here is derived from an EMBL/GenBank/DDBJ whole genome shotgun (WGS) entry which is preliminary data.</text>
</comment>
<proteinExistence type="predicted"/>